<sequence>MYNVDSAGAFASGTESEFANLELLNTSSINHRENVDDFKALQSENADSEESMGDHEFEDISEASDEDNSQNLFGVDVFTSLQGSLDAYKAAETGAHVNKFMNLPSKSALENEIFDSEPFELGASKVFSQAAPLITSGALEMVHENQSQVDAGESISQAQVEALGGLDLSIAKIPKPFAILEHENDSDTLFHHMTWSGEYSFSGSQPAKSSGLSLVSDQDQVSASHVLPESKASINSTGFADASLGLGILQNPWQRLIEPRRWAQAVMDTKTHRNSFPSSHGGFAAEDFKTMPPAEELIPRFW</sequence>
<reference evidence="2" key="1">
    <citation type="submission" date="2020-10" db="EMBL/GenBank/DDBJ databases">
        <title>The Whole-Genome Sequence of Metschnikowia persimmonesis, a Novel Endophytic Yeast Species Isolated from Medicinal Plant Diospyros kaki Thumb.</title>
        <authorList>
            <person name="Rahmat E."/>
            <person name="Kang Y."/>
        </authorList>
    </citation>
    <scope>NUCLEOTIDE SEQUENCE</scope>
    <source>
        <strain evidence="2">KIOM G15050</strain>
    </source>
</reference>
<proteinExistence type="predicted"/>
<evidence type="ECO:0000313" key="3">
    <source>
        <dbReference type="Proteomes" id="UP000649328"/>
    </source>
</evidence>
<accession>A0A8H7LEU3</accession>
<evidence type="ECO:0000256" key="1">
    <source>
        <dbReference type="SAM" id="MobiDB-lite"/>
    </source>
</evidence>
<keyword evidence="3" id="KW-1185">Reference proteome</keyword>
<feature type="region of interest" description="Disordered" evidence="1">
    <location>
        <begin position="44"/>
        <end position="66"/>
    </location>
</feature>
<feature type="compositionally biased region" description="Acidic residues" evidence="1">
    <location>
        <begin position="46"/>
        <end position="66"/>
    </location>
</feature>
<dbReference type="EMBL" id="JACBPP010000001">
    <property type="protein sequence ID" value="KAF8005188.1"/>
    <property type="molecule type" value="Genomic_DNA"/>
</dbReference>
<organism evidence="2 3">
    <name type="scientific">Metschnikowia pulcherrima</name>
    <dbReference type="NCBI Taxonomy" id="27326"/>
    <lineage>
        <taxon>Eukaryota</taxon>
        <taxon>Fungi</taxon>
        <taxon>Dikarya</taxon>
        <taxon>Ascomycota</taxon>
        <taxon>Saccharomycotina</taxon>
        <taxon>Pichiomycetes</taxon>
        <taxon>Metschnikowiaceae</taxon>
        <taxon>Metschnikowia</taxon>
    </lineage>
</organism>
<gene>
    <name evidence="2" type="ORF">HF325_000645</name>
</gene>
<evidence type="ECO:0000313" key="2">
    <source>
        <dbReference type="EMBL" id="KAF8005188.1"/>
    </source>
</evidence>
<dbReference type="AlphaFoldDB" id="A0A8H7LEU3"/>
<name>A0A8H7LEU3_9ASCO</name>
<dbReference type="Proteomes" id="UP000649328">
    <property type="component" value="Unassembled WGS sequence"/>
</dbReference>
<comment type="caution">
    <text evidence="2">The sequence shown here is derived from an EMBL/GenBank/DDBJ whole genome shotgun (WGS) entry which is preliminary data.</text>
</comment>
<protein>
    <submittedName>
        <fullName evidence="2">Uncharacterized protein</fullName>
    </submittedName>
</protein>